<dbReference type="AlphaFoldDB" id="A0A1B6CMN7"/>
<feature type="compositionally biased region" description="Basic and acidic residues" evidence="1">
    <location>
        <begin position="1"/>
        <end position="24"/>
    </location>
</feature>
<feature type="non-terminal residue" evidence="2">
    <location>
        <position position="1"/>
    </location>
</feature>
<reference evidence="2" key="1">
    <citation type="submission" date="2015-12" db="EMBL/GenBank/DDBJ databases">
        <title>De novo transcriptome assembly of four potential Pierce s Disease insect vectors from Arizona vineyards.</title>
        <authorList>
            <person name="Tassone E.E."/>
        </authorList>
    </citation>
    <scope>NUCLEOTIDE SEQUENCE</scope>
</reference>
<proteinExistence type="predicted"/>
<protein>
    <submittedName>
        <fullName evidence="2">Uncharacterized protein</fullName>
    </submittedName>
</protein>
<evidence type="ECO:0000313" key="2">
    <source>
        <dbReference type="EMBL" id="JAS14737.1"/>
    </source>
</evidence>
<accession>A0A1B6CMN7</accession>
<dbReference type="EMBL" id="GEDC01022561">
    <property type="protein sequence ID" value="JAS14737.1"/>
    <property type="molecule type" value="Transcribed_RNA"/>
</dbReference>
<feature type="region of interest" description="Disordered" evidence="1">
    <location>
        <begin position="1"/>
        <end position="38"/>
    </location>
</feature>
<name>A0A1B6CMN7_9HEMI</name>
<sequence>NEQEAKARELRKQEVRLEVPEKNSDSGSDTEAVKYSNASSSLMLDKPVLSSKITSPRKKQENVLKTLFSVEKNEIAKPKTKLDSNMNINGSNKNCAKVNGAVELDSNADFIAEPKSNKLIDTTCNKESIKLDQFITPNKKPLVSKINTGIVPNVNTERQDSFKLKCLRLLKKVINKKQN</sequence>
<gene>
    <name evidence="2" type="ORF">g.41538</name>
</gene>
<organism evidence="2">
    <name type="scientific">Clastoptera arizonana</name>
    <name type="common">Arizona spittle bug</name>
    <dbReference type="NCBI Taxonomy" id="38151"/>
    <lineage>
        <taxon>Eukaryota</taxon>
        <taxon>Metazoa</taxon>
        <taxon>Ecdysozoa</taxon>
        <taxon>Arthropoda</taxon>
        <taxon>Hexapoda</taxon>
        <taxon>Insecta</taxon>
        <taxon>Pterygota</taxon>
        <taxon>Neoptera</taxon>
        <taxon>Paraneoptera</taxon>
        <taxon>Hemiptera</taxon>
        <taxon>Auchenorrhyncha</taxon>
        <taxon>Cercopoidea</taxon>
        <taxon>Clastopteridae</taxon>
        <taxon>Clastoptera</taxon>
    </lineage>
</organism>
<evidence type="ECO:0000256" key="1">
    <source>
        <dbReference type="SAM" id="MobiDB-lite"/>
    </source>
</evidence>